<comment type="caution">
    <text evidence="3">The sequence shown here is derived from an EMBL/GenBank/DDBJ whole genome shotgun (WGS) entry which is preliminary data.</text>
</comment>
<keyword evidence="4" id="KW-1185">Reference proteome</keyword>
<sequence>MDLSALVFLKDFPLIYAFAIGIITAIGPCPLSANITAIAYVSSKLADSRSAMIAGIMYTLGRALTYTLLGIMIYLFGSAVMDNAPALQDYEKLLLGPVLILVGVIMLEVYKPNIMFGDGLKSKYGIQLSDRGTMGAFLLGVVFALAFCPYTAVMFFGLLVPLALNSDLVGMSYPLLFGIGTGLPVLIFALLLGVSAAFARSYVKKIVKAEPYIRKPIGAIFIIYGIYLLGNYLMQII</sequence>
<dbReference type="PANTHER" id="PTHR31272">
    <property type="entry name" value="CYTOCHROME C-TYPE BIOGENESIS PROTEIN HI_1454-RELATED"/>
    <property type="match status" value="1"/>
</dbReference>
<feature type="transmembrane region" description="Helical" evidence="1">
    <location>
        <begin position="175"/>
        <end position="197"/>
    </location>
</feature>
<evidence type="ECO:0000259" key="2">
    <source>
        <dbReference type="Pfam" id="PF13386"/>
    </source>
</evidence>
<evidence type="ECO:0000256" key="1">
    <source>
        <dbReference type="SAM" id="Phobius"/>
    </source>
</evidence>
<feature type="transmembrane region" description="Helical" evidence="1">
    <location>
        <begin position="93"/>
        <end position="111"/>
    </location>
</feature>
<evidence type="ECO:0000313" key="4">
    <source>
        <dbReference type="Proteomes" id="UP001320159"/>
    </source>
</evidence>
<dbReference type="PANTHER" id="PTHR31272:SF4">
    <property type="entry name" value="CYTOCHROME C-TYPE BIOGENESIS PROTEIN HI_1454-RELATED"/>
    <property type="match status" value="1"/>
</dbReference>
<dbReference type="RefSeq" id="WP_230740429.1">
    <property type="nucleotide sequence ID" value="NZ_PGCK01000002.1"/>
</dbReference>
<keyword evidence="1" id="KW-1133">Transmembrane helix</keyword>
<gene>
    <name evidence="3" type="ORF">CUJ83_02890</name>
</gene>
<dbReference type="Pfam" id="PF13386">
    <property type="entry name" value="DsbD_2"/>
    <property type="match status" value="1"/>
</dbReference>
<feature type="transmembrane region" description="Helical" evidence="1">
    <location>
        <begin position="63"/>
        <end position="81"/>
    </location>
</feature>
<proteinExistence type="predicted"/>
<evidence type="ECO:0000313" key="3">
    <source>
        <dbReference type="EMBL" id="MCD1293942.1"/>
    </source>
</evidence>
<reference evidence="3 4" key="1">
    <citation type="submission" date="2017-11" db="EMBL/GenBank/DDBJ databases">
        <title>Isolation and Characterization of Family Methanocellaceae Species from Potential Methane Hydrate Area Offshore Southwestern Taiwan.</title>
        <authorList>
            <person name="Zhang W.-L."/>
            <person name="Chen W.-C."/>
            <person name="Lai M.-C."/>
            <person name="Chen S.-C."/>
        </authorList>
    </citation>
    <scope>NUCLEOTIDE SEQUENCE [LARGE SCALE GENOMIC DNA]</scope>
    <source>
        <strain evidence="3 4">CWC-04</strain>
    </source>
</reference>
<dbReference type="InterPro" id="IPR039447">
    <property type="entry name" value="UreH-like_TM_dom"/>
</dbReference>
<keyword evidence="1" id="KW-0812">Transmembrane</keyword>
<keyword evidence="1" id="KW-0472">Membrane</keyword>
<organism evidence="3 4">
    <name type="scientific">Methanooceanicella nereidis</name>
    <dbReference type="NCBI Taxonomy" id="2052831"/>
    <lineage>
        <taxon>Archaea</taxon>
        <taxon>Methanobacteriati</taxon>
        <taxon>Methanobacteriota</taxon>
        <taxon>Stenosarchaea group</taxon>
        <taxon>Methanomicrobia</taxon>
        <taxon>Methanocellales</taxon>
        <taxon>Methanocellaceae</taxon>
        <taxon>Methanooceanicella</taxon>
    </lineage>
</organism>
<feature type="transmembrane region" description="Helical" evidence="1">
    <location>
        <begin position="132"/>
        <end position="163"/>
    </location>
</feature>
<feature type="domain" description="Urease accessory protein UreH-like transmembrane" evidence="2">
    <location>
        <begin position="17"/>
        <end position="207"/>
    </location>
</feature>
<dbReference type="EMBL" id="PGCK01000002">
    <property type="protein sequence ID" value="MCD1293942.1"/>
    <property type="molecule type" value="Genomic_DNA"/>
</dbReference>
<feature type="transmembrane region" description="Helical" evidence="1">
    <location>
        <begin position="15"/>
        <end position="42"/>
    </location>
</feature>
<feature type="transmembrane region" description="Helical" evidence="1">
    <location>
        <begin position="217"/>
        <end position="234"/>
    </location>
</feature>
<accession>A0AAP2RCV9</accession>
<name>A0AAP2RCV9_9EURY</name>
<dbReference type="AlphaFoldDB" id="A0AAP2RCV9"/>
<dbReference type="InterPro" id="IPR051790">
    <property type="entry name" value="Cytochrome_c-biogenesis_DsbD"/>
</dbReference>
<protein>
    <submittedName>
        <fullName evidence="3">Sulfite exporter TauE/SafE family protein</fullName>
    </submittedName>
</protein>
<dbReference type="Proteomes" id="UP001320159">
    <property type="component" value="Unassembled WGS sequence"/>
</dbReference>
<dbReference type="NCBIfam" id="NF040495">
    <property type="entry name" value="tranport_ArsG"/>
    <property type="match status" value="1"/>
</dbReference>